<dbReference type="GO" id="GO:0030170">
    <property type="term" value="F:pyridoxal phosphate binding"/>
    <property type="evidence" value="ECO:0007669"/>
    <property type="project" value="InterPro"/>
</dbReference>
<accession>A0A225BAF6</accession>
<protein>
    <recommendedName>
        <fullName evidence="1">Aminotransferase class I/classII large domain-containing protein</fullName>
    </recommendedName>
</protein>
<dbReference type="GO" id="GO:0047536">
    <property type="term" value="F:2-aminoadipate transaminase activity"/>
    <property type="evidence" value="ECO:0007669"/>
    <property type="project" value="TreeGrafter"/>
</dbReference>
<keyword evidence="3" id="KW-1185">Reference proteome</keyword>
<evidence type="ECO:0000313" key="3">
    <source>
        <dbReference type="Proteomes" id="UP000214365"/>
    </source>
</evidence>
<evidence type="ECO:0000259" key="1">
    <source>
        <dbReference type="Pfam" id="PF00155"/>
    </source>
</evidence>
<dbReference type="RefSeq" id="XP_020124487.1">
    <property type="nucleotide sequence ID" value="XM_020259833.1"/>
</dbReference>
<reference evidence="2 3" key="1">
    <citation type="submission" date="2015-06" db="EMBL/GenBank/DDBJ databases">
        <title>Talaromyces atroroseus IBT 11181 draft genome.</title>
        <authorList>
            <person name="Rasmussen K.B."/>
            <person name="Rasmussen S."/>
            <person name="Petersen B."/>
            <person name="Sicheritz-Ponten T."/>
            <person name="Mortensen U.H."/>
            <person name="Thrane U."/>
        </authorList>
    </citation>
    <scope>NUCLEOTIDE SEQUENCE [LARGE SCALE GENOMIC DNA]</scope>
    <source>
        <strain evidence="2 3">IBT 11181</strain>
    </source>
</reference>
<dbReference type="PANTHER" id="PTHR42858:SF1">
    <property type="entry name" value="LD15494P"/>
    <property type="match status" value="1"/>
</dbReference>
<evidence type="ECO:0000313" key="2">
    <source>
        <dbReference type="EMBL" id="OKL64366.1"/>
    </source>
</evidence>
<comment type="caution">
    <text evidence="2">The sequence shown here is derived from an EMBL/GenBank/DDBJ whole genome shotgun (WGS) entry which is preliminary data.</text>
</comment>
<sequence>MTQDPIPIDLFRGWPNPTLLPVDSLAQSAATVLSTPALYQPGLQYGPDEGYAPLRQHVATWLSSFYPPTAAKRTGPISSARLCITGGASQNLACVLQVYTDAAYTRNIWLVAPTYYLACRIFDDAGFMNRLRGVPEDAEGIDLEFLEQRLHEAEQDVRITKPLHTLPRPWSKIYKHVIYLTPTFANPSTKVVSLRRREELVRLARRFDALIIADDVYDFLQWPSDPSVPEQEYDSETALLPRIVDIDGYLDGGPIDEWGNAMSNGSFSKLIGPGMRVGWVEGTEKFSYGISQTGSTRSGGAPSQLASTFVDQILHSGSLQRHIKSELIPSYRARYNRMMGAINEHLLPLGFKVPANTQPTAGGFFVWLDLPESLTGDLLAERALAEGNLRIGSGSLFQIEGDGTEYRRTFGRSIRLCFAWERVEVLDEGVRRLADIYLSKFFNLKTTTL</sequence>
<dbReference type="InterPro" id="IPR015421">
    <property type="entry name" value="PyrdxlP-dep_Trfase_major"/>
</dbReference>
<dbReference type="Proteomes" id="UP000214365">
    <property type="component" value="Unassembled WGS sequence"/>
</dbReference>
<dbReference type="InterPro" id="IPR015424">
    <property type="entry name" value="PyrdxlP-dep_Trfase"/>
</dbReference>
<dbReference type="PANTHER" id="PTHR42858">
    <property type="entry name" value="AMINOTRANSFERASE"/>
    <property type="match status" value="1"/>
</dbReference>
<organism evidence="2 3">
    <name type="scientific">Talaromyces atroroseus</name>
    <dbReference type="NCBI Taxonomy" id="1441469"/>
    <lineage>
        <taxon>Eukaryota</taxon>
        <taxon>Fungi</taxon>
        <taxon>Dikarya</taxon>
        <taxon>Ascomycota</taxon>
        <taxon>Pezizomycotina</taxon>
        <taxon>Eurotiomycetes</taxon>
        <taxon>Eurotiomycetidae</taxon>
        <taxon>Eurotiales</taxon>
        <taxon>Trichocomaceae</taxon>
        <taxon>Talaromyces</taxon>
        <taxon>Talaromyces sect. Trachyspermi</taxon>
    </lineage>
</organism>
<name>A0A225BAF6_TALAT</name>
<dbReference type="EMBL" id="LFMY01000001">
    <property type="protein sequence ID" value="OKL64366.1"/>
    <property type="molecule type" value="Genomic_DNA"/>
</dbReference>
<dbReference type="SUPFAM" id="SSF53383">
    <property type="entry name" value="PLP-dependent transferases"/>
    <property type="match status" value="1"/>
</dbReference>
<dbReference type="STRING" id="1441469.A0A225BAF6"/>
<dbReference type="GeneID" id="31000840"/>
<feature type="domain" description="Aminotransferase class I/classII large" evidence="1">
    <location>
        <begin position="42"/>
        <end position="433"/>
    </location>
</feature>
<dbReference type="CDD" id="cd00609">
    <property type="entry name" value="AAT_like"/>
    <property type="match status" value="1"/>
</dbReference>
<dbReference type="Gene3D" id="3.40.640.10">
    <property type="entry name" value="Type I PLP-dependent aspartate aminotransferase-like (Major domain)"/>
    <property type="match status" value="1"/>
</dbReference>
<dbReference type="FunFam" id="3.40.640.10:FF:000080">
    <property type="entry name" value="Aminotransferase, putative"/>
    <property type="match status" value="1"/>
</dbReference>
<dbReference type="AlphaFoldDB" id="A0A225BAF6"/>
<dbReference type="Gene3D" id="3.90.1150.10">
    <property type="entry name" value="Aspartate Aminotransferase, domain 1"/>
    <property type="match status" value="1"/>
</dbReference>
<dbReference type="OrthoDB" id="7042322at2759"/>
<dbReference type="Pfam" id="PF00155">
    <property type="entry name" value="Aminotran_1_2"/>
    <property type="match status" value="1"/>
</dbReference>
<dbReference type="InterPro" id="IPR015422">
    <property type="entry name" value="PyrdxlP-dep_Trfase_small"/>
</dbReference>
<dbReference type="InterPro" id="IPR004839">
    <property type="entry name" value="Aminotransferase_I/II_large"/>
</dbReference>
<gene>
    <name evidence="2" type="ORF">UA08_01085</name>
</gene>
<proteinExistence type="predicted"/>